<dbReference type="AlphaFoldDB" id="A0A2S8BQA4"/>
<comment type="caution">
    <text evidence="1">The sequence shown here is derived from an EMBL/GenBank/DDBJ whole genome shotgun (WGS) entry which is preliminary data.</text>
</comment>
<gene>
    <name evidence="1" type="ORF">C1Y40_00979</name>
</gene>
<accession>A0A2S8BQA4</accession>
<protein>
    <recommendedName>
        <fullName evidence="3">RNA 2',3'-cyclic phosphodiesterase</fullName>
    </recommendedName>
</protein>
<sequence>MALAVCLLFDRRSERAVRALWDRLEQHGVPSLASHTHRRHVPHLSYAVLRSWDLAAVTAALAALDDGSPVQANFDGVGLFRRGRTWLVAGVSAELMARQQRVVEAVTATGADLHKHYRPGIWLPHCSLAPRARLPSCRWPSPRCSTCCRCRPRWTAPPWSTARPVRSARCRRCRDAYSGGAAATTVAACGSAAALICSNNSV</sequence>
<dbReference type="Gene3D" id="3.90.1140.10">
    <property type="entry name" value="Cyclic phosphodiesterase"/>
    <property type="match status" value="1"/>
</dbReference>
<dbReference type="Proteomes" id="UP000238296">
    <property type="component" value="Unassembled WGS sequence"/>
</dbReference>
<evidence type="ECO:0000313" key="1">
    <source>
        <dbReference type="EMBL" id="PQM48811.1"/>
    </source>
</evidence>
<evidence type="ECO:0008006" key="3">
    <source>
        <dbReference type="Google" id="ProtNLM"/>
    </source>
</evidence>
<organism evidence="1 2">
    <name type="scientific">Mycobacterium talmoniae</name>
    <dbReference type="NCBI Taxonomy" id="1858794"/>
    <lineage>
        <taxon>Bacteria</taxon>
        <taxon>Bacillati</taxon>
        <taxon>Actinomycetota</taxon>
        <taxon>Actinomycetes</taxon>
        <taxon>Mycobacteriales</taxon>
        <taxon>Mycobacteriaceae</taxon>
        <taxon>Mycobacterium</taxon>
    </lineage>
</organism>
<dbReference type="EMBL" id="PPEA01000140">
    <property type="protein sequence ID" value="PQM48811.1"/>
    <property type="molecule type" value="Genomic_DNA"/>
</dbReference>
<name>A0A2S8BQA4_9MYCO</name>
<dbReference type="SUPFAM" id="SSF55144">
    <property type="entry name" value="LigT-like"/>
    <property type="match status" value="1"/>
</dbReference>
<dbReference type="InterPro" id="IPR009097">
    <property type="entry name" value="Cyclic_Pdiesterase"/>
</dbReference>
<dbReference type="Pfam" id="PF13563">
    <property type="entry name" value="2_5_RNA_ligase2"/>
    <property type="match status" value="1"/>
</dbReference>
<evidence type="ECO:0000313" key="2">
    <source>
        <dbReference type="Proteomes" id="UP000238296"/>
    </source>
</evidence>
<reference evidence="1 2" key="1">
    <citation type="journal article" date="2017" name="Int. J. Syst. Evol. Microbiol.">
        <title>Mycobacterium talmoniae sp. nov., a slowly growing mycobacterium isolated from human respiratory samples.</title>
        <authorList>
            <person name="Davidson R.M."/>
            <person name="DeGroote M.A."/>
            <person name="Marola J.L."/>
            <person name="Buss S."/>
            <person name="Jones V."/>
            <person name="McNeil M.R."/>
            <person name="Freifeld A.G."/>
            <person name="Elaine Epperson L."/>
            <person name="Hasan N.A."/>
            <person name="Jackson M."/>
            <person name="Iwen P.C."/>
            <person name="Salfinger M."/>
            <person name="Strong M."/>
        </authorList>
    </citation>
    <scope>NUCLEOTIDE SEQUENCE [LARGE SCALE GENOMIC DNA]</scope>
    <source>
        <strain evidence="1 2">ATCC BAA-2683</strain>
    </source>
</reference>
<proteinExistence type="predicted"/>